<reference evidence="6" key="1">
    <citation type="journal article" date="2020" name="Stud. Mycol.">
        <title>101 Dothideomycetes genomes: a test case for predicting lifestyles and emergence of pathogens.</title>
        <authorList>
            <person name="Haridas S."/>
            <person name="Albert R."/>
            <person name="Binder M."/>
            <person name="Bloem J."/>
            <person name="Labutti K."/>
            <person name="Salamov A."/>
            <person name="Andreopoulos B."/>
            <person name="Baker S."/>
            <person name="Barry K."/>
            <person name="Bills G."/>
            <person name="Bluhm B."/>
            <person name="Cannon C."/>
            <person name="Castanera R."/>
            <person name="Culley D."/>
            <person name="Daum C."/>
            <person name="Ezra D."/>
            <person name="Gonzalez J."/>
            <person name="Henrissat B."/>
            <person name="Kuo A."/>
            <person name="Liang C."/>
            <person name="Lipzen A."/>
            <person name="Lutzoni F."/>
            <person name="Magnuson J."/>
            <person name="Mondo S."/>
            <person name="Nolan M."/>
            <person name="Ohm R."/>
            <person name="Pangilinan J."/>
            <person name="Park H.-J."/>
            <person name="Ramirez L."/>
            <person name="Alfaro M."/>
            <person name="Sun H."/>
            <person name="Tritt A."/>
            <person name="Yoshinaga Y."/>
            <person name="Zwiers L.-H."/>
            <person name="Turgeon B."/>
            <person name="Goodwin S."/>
            <person name="Spatafora J."/>
            <person name="Crous P."/>
            <person name="Grigoriev I."/>
        </authorList>
    </citation>
    <scope>NUCLEOTIDE SEQUENCE</scope>
    <source>
        <strain evidence="6">CBS 109.77</strain>
    </source>
</reference>
<evidence type="ECO:0000259" key="5">
    <source>
        <dbReference type="SMART" id="SM00249"/>
    </source>
</evidence>
<dbReference type="GO" id="GO:0006355">
    <property type="term" value="P:regulation of DNA-templated transcription"/>
    <property type="evidence" value="ECO:0007669"/>
    <property type="project" value="InterPro"/>
</dbReference>
<dbReference type="AlphaFoldDB" id="A0A6A6XIM3"/>
<accession>A0A6A6XIM3</accession>
<feature type="compositionally biased region" description="Low complexity" evidence="4">
    <location>
        <begin position="731"/>
        <end position="749"/>
    </location>
</feature>
<dbReference type="PANTHER" id="PTHR14296">
    <property type="entry name" value="REMODELING AND SPACING FACTOR 1"/>
    <property type="match status" value="1"/>
</dbReference>
<proteinExistence type="predicted"/>
<dbReference type="InterPro" id="IPR013083">
    <property type="entry name" value="Znf_RING/FYVE/PHD"/>
</dbReference>
<dbReference type="PANTHER" id="PTHR14296:SF3">
    <property type="entry name" value="DIKAR, ISOFORM F"/>
    <property type="match status" value="1"/>
</dbReference>
<dbReference type="EMBL" id="MU001836">
    <property type="protein sequence ID" value="KAF2796252.1"/>
    <property type="molecule type" value="Genomic_DNA"/>
</dbReference>
<feature type="compositionally biased region" description="Polar residues" evidence="4">
    <location>
        <begin position="713"/>
        <end position="723"/>
    </location>
</feature>
<dbReference type="SMART" id="SM00249">
    <property type="entry name" value="PHD"/>
    <property type="match status" value="1"/>
</dbReference>
<dbReference type="InterPro" id="IPR001965">
    <property type="entry name" value="Znf_PHD"/>
</dbReference>
<dbReference type="Pfam" id="PF00628">
    <property type="entry name" value="PHD"/>
    <property type="match status" value="1"/>
</dbReference>
<evidence type="ECO:0000313" key="7">
    <source>
        <dbReference type="Proteomes" id="UP000799757"/>
    </source>
</evidence>
<keyword evidence="3" id="KW-0862">Zinc</keyword>
<evidence type="ECO:0000313" key="6">
    <source>
        <dbReference type="EMBL" id="KAF2796252.1"/>
    </source>
</evidence>
<evidence type="ECO:0000256" key="2">
    <source>
        <dbReference type="ARBA" id="ARBA00022771"/>
    </source>
</evidence>
<evidence type="ECO:0000256" key="1">
    <source>
        <dbReference type="ARBA" id="ARBA00022723"/>
    </source>
</evidence>
<feature type="region of interest" description="Disordered" evidence="4">
    <location>
        <begin position="497"/>
        <end position="827"/>
    </location>
</feature>
<feature type="compositionally biased region" description="Basic and acidic residues" evidence="4">
    <location>
        <begin position="326"/>
        <end position="346"/>
    </location>
</feature>
<dbReference type="InterPro" id="IPR019786">
    <property type="entry name" value="Zinc_finger_PHD-type_CS"/>
</dbReference>
<dbReference type="InterPro" id="IPR028938">
    <property type="entry name" value="Rsf1-like"/>
</dbReference>
<dbReference type="PROSITE" id="PS01359">
    <property type="entry name" value="ZF_PHD_1"/>
    <property type="match status" value="1"/>
</dbReference>
<evidence type="ECO:0000256" key="3">
    <source>
        <dbReference type="ARBA" id="ARBA00022833"/>
    </source>
</evidence>
<dbReference type="Gene3D" id="3.30.40.10">
    <property type="entry name" value="Zinc/RING finger domain, C3HC4 (zinc finger)"/>
    <property type="match status" value="1"/>
</dbReference>
<feature type="region of interest" description="Disordered" evidence="4">
    <location>
        <begin position="178"/>
        <end position="231"/>
    </location>
</feature>
<feature type="region of interest" description="Disordered" evidence="4">
    <location>
        <begin position="321"/>
        <end position="376"/>
    </location>
</feature>
<dbReference type="GO" id="GO:0008270">
    <property type="term" value="F:zinc ion binding"/>
    <property type="evidence" value="ECO:0007669"/>
    <property type="project" value="UniProtKB-KW"/>
</dbReference>
<name>A0A6A6XIM3_9PLEO</name>
<feature type="compositionally biased region" description="Basic residues" evidence="4">
    <location>
        <begin position="194"/>
        <end position="218"/>
    </location>
</feature>
<sequence length="827" mass="92554">MGSRKRTRDVMETEEPTQEPSTLQKLRNMWQFANLAQYIFLFGEAVKIDSELDIEELENECLKPQPSERLAQLGLALLKHVSSHKGLTLDIFDEYTRRQFVAKAPTRNPFGTELDPEKFNNFDVFTKIRVLHQLSVWTLNNPNSIRERLNATEAEQTDWRMNPCGWDSKDRTLFVLDDSRLYRRTDPPPPPTKAKPKASSKAKSKKSRGTRSNKRRKASTPEPEDTIEDEEVTVIQETDQVEDDGLGGMKWECLCVTMEDYQDYMSGIRSSKDVNEQALYMHLEEEVLPVVAKGVEEQARKEARRLKELQVLQQLATAKRSSRISTRLEKQKEIEEAQESERRRQAEVAMAQEETEKQRKMEEARESRMMTREQRLKEREAKRILHEEELRRLEQDSEKLGSNEARLSERHLKAEMKRRQEELQKLSEEDEWVFDCEVCHLYGENLDDGSHSFACEQCNVWQHSKCHNITEAQAEQDDFHFICKACKRKEQEAKLPKLPPLKLRLTSDSPSSRKTSQANGLTPTRRADVVQIPAQRPSRLPTTLPLMNGPSLSPRGQALGPPGIHRSEAAYGSPSRRANGSSLTHAARPYSAGQNGGVPMANGFPTSSPPRYQNPRGPASPLNTYTLPYPQQNGSPFGGPSPFKSSYNQSFGDSFSRPASSASAAGPAGPGALHHSPVKHSPAPSPRPSNGIPNTYNFSNSPHSSFPPPPNSAQRTSFSPTKHSSPPPPFAQMSSPAPAPAPLRFAPSPTQMPAQMLPNPLPAPEKHDGARPISSHDMSETPILPPIKSLSPTANPQILSPPMKKQSPTPERPRFAPVSGNGFGGAP</sequence>
<dbReference type="OrthoDB" id="303107at2759"/>
<feature type="domain" description="Zinc finger PHD-type" evidence="5">
    <location>
        <begin position="435"/>
        <end position="487"/>
    </location>
</feature>
<feature type="compositionally biased region" description="Low complexity" evidence="4">
    <location>
        <begin position="634"/>
        <end position="646"/>
    </location>
</feature>
<organism evidence="6 7">
    <name type="scientific">Melanomma pulvis-pyrius CBS 109.77</name>
    <dbReference type="NCBI Taxonomy" id="1314802"/>
    <lineage>
        <taxon>Eukaryota</taxon>
        <taxon>Fungi</taxon>
        <taxon>Dikarya</taxon>
        <taxon>Ascomycota</taxon>
        <taxon>Pezizomycotina</taxon>
        <taxon>Dothideomycetes</taxon>
        <taxon>Pleosporomycetidae</taxon>
        <taxon>Pleosporales</taxon>
        <taxon>Melanommataceae</taxon>
        <taxon>Melanomma</taxon>
    </lineage>
</organism>
<keyword evidence="1" id="KW-0479">Metal-binding</keyword>
<feature type="region of interest" description="Disordered" evidence="4">
    <location>
        <begin position="1"/>
        <end position="20"/>
    </location>
</feature>
<gene>
    <name evidence="6" type="ORF">K505DRAFT_300714</name>
</gene>
<feature type="compositionally biased region" description="Low complexity" evidence="4">
    <location>
        <begin position="658"/>
        <end position="672"/>
    </location>
</feature>
<feature type="compositionally biased region" description="Basic and acidic residues" evidence="4">
    <location>
        <begin position="354"/>
        <end position="376"/>
    </location>
</feature>
<dbReference type="InterPro" id="IPR019787">
    <property type="entry name" value="Znf_PHD-finger"/>
</dbReference>
<keyword evidence="2" id="KW-0863">Zinc-finger</keyword>
<feature type="compositionally biased region" description="Acidic residues" evidence="4">
    <location>
        <begin position="222"/>
        <end position="231"/>
    </location>
</feature>
<protein>
    <recommendedName>
        <fullName evidence="5">Zinc finger PHD-type domain-containing protein</fullName>
    </recommendedName>
</protein>
<feature type="compositionally biased region" description="Polar residues" evidence="4">
    <location>
        <begin position="621"/>
        <end position="633"/>
    </location>
</feature>
<feature type="compositionally biased region" description="Polar residues" evidence="4">
    <location>
        <begin position="506"/>
        <end position="522"/>
    </location>
</feature>
<evidence type="ECO:0000256" key="4">
    <source>
        <dbReference type="SAM" id="MobiDB-lite"/>
    </source>
</evidence>
<dbReference type="InterPro" id="IPR011011">
    <property type="entry name" value="Znf_FYVE_PHD"/>
</dbReference>
<dbReference type="SUPFAM" id="SSF57903">
    <property type="entry name" value="FYVE/PHD zinc finger"/>
    <property type="match status" value="1"/>
</dbReference>
<dbReference type="Proteomes" id="UP000799757">
    <property type="component" value="Unassembled WGS sequence"/>
</dbReference>
<keyword evidence="7" id="KW-1185">Reference proteome</keyword>
<dbReference type="GO" id="GO:0031213">
    <property type="term" value="C:RSF complex"/>
    <property type="evidence" value="ECO:0007669"/>
    <property type="project" value="InterPro"/>
</dbReference>